<feature type="transmembrane region" description="Helical" evidence="1">
    <location>
        <begin position="159"/>
        <end position="178"/>
    </location>
</feature>
<keyword evidence="1" id="KW-0472">Membrane</keyword>
<comment type="caution">
    <text evidence="2">The sequence shown here is derived from an EMBL/GenBank/DDBJ whole genome shotgun (WGS) entry which is preliminary data.</text>
</comment>
<keyword evidence="1" id="KW-1133">Transmembrane helix</keyword>
<feature type="transmembrane region" description="Helical" evidence="1">
    <location>
        <begin position="50"/>
        <end position="73"/>
    </location>
</feature>
<protein>
    <submittedName>
        <fullName evidence="2">Uncharacterized protein</fullName>
    </submittedName>
</protein>
<dbReference type="Proteomes" id="UP000198287">
    <property type="component" value="Unassembled WGS sequence"/>
</dbReference>
<feature type="transmembrane region" description="Helical" evidence="1">
    <location>
        <begin position="85"/>
        <end position="111"/>
    </location>
</feature>
<evidence type="ECO:0000313" key="3">
    <source>
        <dbReference type="Proteomes" id="UP000198287"/>
    </source>
</evidence>
<keyword evidence="1" id="KW-0812">Transmembrane</keyword>
<evidence type="ECO:0000256" key="1">
    <source>
        <dbReference type="SAM" id="Phobius"/>
    </source>
</evidence>
<gene>
    <name evidence="2" type="ORF">Fcan01_25291</name>
</gene>
<name>A0A226D5G2_FOLCA</name>
<feature type="transmembrane region" description="Helical" evidence="1">
    <location>
        <begin position="227"/>
        <end position="249"/>
    </location>
</feature>
<feature type="transmembrane region" description="Helical" evidence="1">
    <location>
        <begin position="198"/>
        <end position="215"/>
    </location>
</feature>
<accession>A0A226D5G2</accession>
<proteinExistence type="predicted"/>
<keyword evidence="3" id="KW-1185">Reference proteome</keyword>
<dbReference type="EMBL" id="LNIX01000036">
    <property type="protein sequence ID" value="OXA39891.1"/>
    <property type="molecule type" value="Genomic_DNA"/>
</dbReference>
<evidence type="ECO:0000313" key="2">
    <source>
        <dbReference type="EMBL" id="OXA39891.1"/>
    </source>
</evidence>
<dbReference type="AlphaFoldDB" id="A0A226D5G2"/>
<organism evidence="2 3">
    <name type="scientific">Folsomia candida</name>
    <name type="common">Springtail</name>
    <dbReference type="NCBI Taxonomy" id="158441"/>
    <lineage>
        <taxon>Eukaryota</taxon>
        <taxon>Metazoa</taxon>
        <taxon>Ecdysozoa</taxon>
        <taxon>Arthropoda</taxon>
        <taxon>Hexapoda</taxon>
        <taxon>Collembola</taxon>
        <taxon>Entomobryomorpha</taxon>
        <taxon>Isotomoidea</taxon>
        <taxon>Isotomidae</taxon>
        <taxon>Proisotominae</taxon>
        <taxon>Folsomia</taxon>
    </lineage>
</organism>
<sequence>MSWENITSAFTRYSKISSYTPSTSPMTWDPKGKQLQWETYSKSVKQKSILLWHFNYILGVHIAYTSSIVYFVVQQLYGYGPKREFMNVVILLIRAILNWIGSVMHIMIILYGREAVHGWNGVRAVEAILTSSMVSTKPKKYPLKQALSKSAKSFNGQKLFLLTIVIMLSIYPVLLIISDMALSLDGVSTVVQDISTSYKLPTPLLILLHIMRFYIMSCNSIQICSTFLFVVLSFISLLLMGKNIFMIFIKEARGLKQIVAESRGQFYYKAKFSNSQIMYFNEELGKWAL</sequence>
<reference evidence="2 3" key="1">
    <citation type="submission" date="2015-12" db="EMBL/GenBank/DDBJ databases">
        <title>The genome of Folsomia candida.</title>
        <authorList>
            <person name="Faddeeva A."/>
            <person name="Derks M.F."/>
            <person name="Anvar Y."/>
            <person name="Smit S."/>
            <person name="Van Straalen N."/>
            <person name="Roelofs D."/>
        </authorList>
    </citation>
    <scope>NUCLEOTIDE SEQUENCE [LARGE SCALE GENOMIC DNA]</scope>
    <source>
        <strain evidence="2 3">VU population</strain>
        <tissue evidence="2">Whole body</tissue>
    </source>
</reference>